<evidence type="ECO:0000313" key="2">
    <source>
        <dbReference type="EMBL" id="KAE9967669.1"/>
    </source>
</evidence>
<reference evidence="2 3" key="1">
    <citation type="submission" date="2019-11" db="EMBL/GenBank/DDBJ databases">
        <title>Venturia inaequalis Genome Resource.</title>
        <authorList>
            <person name="Lichtner F.J."/>
        </authorList>
    </citation>
    <scope>NUCLEOTIDE SEQUENCE [LARGE SCALE GENOMIC DNA]</scope>
    <source>
        <strain evidence="2">Bline_iso_100314</strain>
    </source>
</reference>
<sequence>MHLQIPRQTSDDYVLSPASPCAYTPLVNDLKFFTAIPRCNPDKKPTIQHSEITLADDAIPKRLTSLSKKGVKRTASTRAKGHKRGKIAATKILPEVTETRVQTPEVPSHSDVDIRSESPSFAPDQSDARQRKDSLGSPLRPARSISGRRNDGNFLPVRAPTSSTLQPLTEEPTALERKKMPLVTAIVPAPGPNKITKSTGPLRRFSTRRKRRTEAPPKPLPSVSVPVVPVPAQNQARDTRSPSPMTTESEAEFTTTIKQVVTISRPMSPAEFEEANTSPSYPSSSFGPKPTSPWSQLFKRSKSPSPREEISGFLGKLRGKGREREGGVGEEEEVRERRRGELRRKIGVVEMVNMRSAFED</sequence>
<evidence type="ECO:0000313" key="3">
    <source>
        <dbReference type="Proteomes" id="UP000433883"/>
    </source>
</evidence>
<gene>
    <name evidence="2" type="ORF">BLS_006241</name>
</gene>
<comment type="caution">
    <text evidence="2">The sequence shown here is derived from an EMBL/GenBank/DDBJ whole genome shotgun (WGS) entry which is preliminary data.</text>
</comment>
<feature type="compositionally biased region" description="Polar residues" evidence="1">
    <location>
        <begin position="275"/>
        <end position="286"/>
    </location>
</feature>
<dbReference type="EMBL" id="WNWQ01000454">
    <property type="protein sequence ID" value="KAE9967669.1"/>
    <property type="molecule type" value="Genomic_DNA"/>
</dbReference>
<proteinExistence type="predicted"/>
<feature type="region of interest" description="Disordered" evidence="1">
    <location>
        <begin position="264"/>
        <end position="340"/>
    </location>
</feature>
<name>A0A8H3UFD3_VENIN</name>
<dbReference type="Proteomes" id="UP000433883">
    <property type="component" value="Unassembled WGS sequence"/>
</dbReference>
<feature type="region of interest" description="Disordered" evidence="1">
    <location>
        <begin position="205"/>
        <end position="252"/>
    </location>
</feature>
<evidence type="ECO:0000256" key="1">
    <source>
        <dbReference type="SAM" id="MobiDB-lite"/>
    </source>
</evidence>
<feature type="region of interest" description="Disordered" evidence="1">
    <location>
        <begin position="92"/>
        <end position="171"/>
    </location>
</feature>
<organism evidence="2 3">
    <name type="scientific">Venturia inaequalis</name>
    <name type="common">Apple scab fungus</name>
    <dbReference type="NCBI Taxonomy" id="5025"/>
    <lineage>
        <taxon>Eukaryota</taxon>
        <taxon>Fungi</taxon>
        <taxon>Dikarya</taxon>
        <taxon>Ascomycota</taxon>
        <taxon>Pezizomycotina</taxon>
        <taxon>Dothideomycetes</taxon>
        <taxon>Pleosporomycetidae</taxon>
        <taxon>Venturiales</taxon>
        <taxon>Venturiaceae</taxon>
        <taxon>Venturia</taxon>
    </lineage>
</organism>
<feature type="compositionally biased region" description="Low complexity" evidence="1">
    <location>
        <begin position="221"/>
        <end position="231"/>
    </location>
</feature>
<feature type="compositionally biased region" description="Polar residues" evidence="1">
    <location>
        <begin position="232"/>
        <end position="252"/>
    </location>
</feature>
<dbReference type="AlphaFoldDB" id="A0A8H3UFD3"/>
<accession>A0A8H3UFD3</accession>
<protein>
    <submittedName>
        <fullName evidence="2">Uncharacterized protein</fullName>
    </submittedName>
</protein>